<keyword evidence="1" id="KW-1133">Transmembrane helix</keyword>
<dbReference type="Gene3D" id="6.20.20.10">
    <property type="match status" value="1"/>
</dbReference>
<feature type="transmembrane region" description="Helical" evidence="1">
    <location>
        <begin position="45"/>
        <end position="64"/>
    </location>
</feature>
<sequence length="67" mass="7584">MASSMICRKCKGKGFLKTGPEDGDWKTCDVCQGKGVIGVNKKNKLLLLFWFFLPALIIFILWIYSIV</sequence>
<protein>
    <submittedName>
        <fullName evidence="2">Uncharacterized protein</fullName>
    </submittedName>
</protein>
<dbReference type="InterPro" id="IPR036410">
    <property type="entry name" value="HSP_DnaJ_Cys-rich_dom_sf"/>
</dbReference>
<dbReference type="AlphaFoldDB" id="A0A2N5ZIG3"/>
<accession>A0A2N5ZIG3</accession>
<comment type="caution">
    <text evidence="2">The sequence shown here is derived from an EMBL/GenBank/DDBJ whole genome shotgun (WGS) entry which is preliminary data.</text>
</comment>
<name>A0A2N5ZIG3_MUIH1</name>
<organism evidence="2 3">
    <name type="scientific">Muiribacterium halophilum</name>
    <dbReference type="NCBI Taxonomy" id="2053465"/>
    <lineage>
        <taxon>Bacteria</taxon>
        <taxon>Candidatus Muiribacteriota</taxon>
        <taxon>Candidatus Muiribacteriia</taxon>
        <taxon>Candidatus Muiribacteriales</taxon>
        <taxon>Candidatus Muiribacteriaceae</taxon>
        <taxon>Candidatus Muiribacterium</taxon>
    </lineage>
</organism>
<evidence type="ECO:0000313" key="2">
    <source>
        <dbReference type="EMBL" id="PLX18403.1"/>
    </source>
</evidence>
<dbReference type="SUPFAM" id="SSF57938">
    <property type="entry name" value="DnaJ/Hsp40 cysteine-rich domain"/>
    <property type="match status" value="1"/>
</dbReference>
<reference evidence="2 3" key="1">
    <citation type="submission" date="2017-11" db="EMBL/GenBank/DDBJ databases">
        <title>Genome-resolved metagenomics identifies genetic mobility, metabolic interactions, and unexpected diversity in perchlorate-reducing communities.</title>
        <authorList>
            <person name="Barnum T.P."/>
            <person name="Figueroa I.A."/>
            <person name="Carlstrom C.I."/>
            <person name="Lucas L.N."/>
            <person name="Engelbrektson A.L."/>
            <person name="Coates J.D."/>
        </authorList>
    </citation>
    <scope>NUCLEOTIDE SEQUENCE [LARGE SCALE GENOMIC DNA]</scope>
    <source>
        <strain evidence="2">BM706</strain>
    </source>
</reference>
<evidence type="ECO:0000313" key="3">
    <source>
        <dbReference type="Proteomes" id="UP000234857"/>
    </source>
</evidence>
<proteinExistence type="predicted"/>
<dbReference type="Proteomes" id="UP000234857">
    <property type="component" value="Unassembled WGS sequence"/>
</dbReference>
<evidence type="ECO:0000256" key="1">
    <source>
        <dbReference type="SAM" id="Phobius"/>
    </source>
</evidence>
<gene>
    <name evidence="2" type="ORF">C0601_05130</name>
</gene>
<keyword evidence="1" id="KW-0812">Transmembrane</keyword>
<keyword evidence="1" id="KW-0472">Membrane</keyword>
<dbReference type="EMBL" id="PKTG01000064">
    <property type="protein sequence ID" value="PLX18403.1"/>
    <property type="molecule type" value="Genomic_DNA"/>
</dbReference>